<accession>A0ABM6FCA0</accession>
<dbReference type="InterPro" id="IPR036271">
    <property type="entry name" value="Tet_transcr_reg_TetR-rel_C_sf"/>
</dbReference>
<sequence>MGHSREDKRESHARIVQAAARRFRERGIEGLSIAGLMQEAGLTHGGFYKHFDSRGALVKEALDCALSASAQAGTDGAGFRQRVEAYLSPAHRDAPGSGCAVAALAGDVGRADDAARARYAQQLRQSLGTLAGLLGGTEGAARAQAEVRAMVAFSAMVGALGLARACAGDPLSDEILATVRAYLGDSFAPGAEGPASPMD</sequence>
<evidence type="ECO:0000256" key="2">
    <source>
        <dbReference type="ARBA" id="ARBA00023125"/>
    </source>
</evidence>
<protein>
    <recommendedName>
        <fullName evidence="5">HTH tetR-type domain-containing protein</fullName>
    </recommendedName>
</protein>
<evidence type="ECO:0000259" key="5">
    <source>
        <dbReference type="PROSITE" id="PS50977"/>
    </source>
</evidence>
<keyword evidence="2 4" id="KW-0238">DNA-binding</keyword>
<keyword evidence="7" id="KW-1185">Reference proteome</keyword>
<dbReference type="Pfam" id="PF00440">
    <property type="entry name" value="TetR_N"/>
    <property type="match status" value="1"/>
</dbReference>
<gene>
    <name evidence="6" type="ORF">BKK80_26485</name>
</gene>
<dbReference type="Gene3D" id="1.10.10.60">
    <property type="entry name" value="Homeodomain-like"/>
    <property type="match status" value="1"/>
</dbReference>
<dbReference type="Gene3D" id="1.10.357.10">
    <property type="entry name" value="Tetracycline Repressor, domain 2"/>
    <property type="match status" value="1"/>
</dbReference>
<feature type="DNA-binding region" description="H-T-H motif" evidence="4">
    <location>
        <begin position="32"/>
        <end position="51"/>
    </location>
</feature>
<name>A0ABM6FCA0_9BURK</name>
<proteinExistence type="predicted"/>
<keyword evidence="1" id="KW-0805">Transcription regulation</keyword>
<organism evidence="6 7">
    <name type="scientific">Cupriavidus malaysiensis</name>
    <dbReference type="NCBI Taxonomy" id="367825"/>
    <lineage>
        <taxon>Bacteria</taxon>
        <taxon>Pseudomonadati</taxon>
        <taxon>Pseudomonadota</taxon>
        <taxon>Betaproteobacteria</taxon>
        <taxon>Burkholderiales</taxon>
        <taxon>Burkholderiaceae</taxon>
        <taxon>Cupriavidus</taxon>
    </lineage>
</organism>
<dbReference type="PANTHER" id="PTHR47506">
    <property type="entry name" value="TRANSCRIPTIONAL REGULATORY PROTEIN"/>
    <property type="match status" value="1"/>
</dbReference>
<evidence type="ECO:0000313" key="6">
    <source>
        <dbReference type="EMBL" id="AOZ09335.1"/>
    </source>
</evidence>
<evidence type="ECO:0000256" key="1">
    <source>
        <dbReference type="ARBA" id="ARBA00023015"/>
    </source>
</evidence>
<evidence type="ECO:0000256" key="3">
    <source>
        <dbReference type="ARBA" id="ARBA00023163"/>
    </source>
</evidence>
<evidence type="ECO:0000313" key="7">
    <source>
        <dbReference type="Proteomes" id="UP000177515"/>
    </source>
</evidence>
<keyword evidence="3" id="KW-0804">Transcription</keyword>
<dbReference type="RefSeq" id="WP_071020494.1">
    <property type="nucleotide sequence ID" value="NZ_CP017755.1"/>
</dbReference>
<dbReference type="EMBL" id="CP017755">
    <property type="protein sequence ID" value="AOZ09335.1"/>
    <property type="molecule type" value="Genomic_DNA"/>
</dbReference>
<dbReference type="InterPro" id="IPR009057">
    <property type="entry name" value="Homeodomain-like_sf"/>
</dbReference>
<dbReference type="PRINTS" id="PR00455">
    <property type="entry name" value="HTHTETR"/>
</dbReference>
<dbReference type="PROSITE" id="PS50977">
    <property type="entry name" value="HTH_TETR_2"/>
    <property type="match status" value="1"/>
</dbReference>
<dbReference type="PANTHER" id="PTHR47506:SF7">
    <property type="entry name" value="TRANSCRIPTIONAL REGULATORY PROTEIN"/>
    <property type="match status" value="1"/>
</dbReference>
<dbReference type="SUPFAM" id="SSF48498">
    <property type="entry name" value="Tetracyclin repressor-like, C-terminal domain"/>
    <property type="match status" value="1"/>
</dbReference>
<dbReference type="InterPro" id="IPR001647">
    <property type="entry name" value="HTH_TetR"/>
</dbReference>
<evidence type="ECO:0000256" key="4">
    <source>
        <dbReference type="PROSITE-ProRule" id="PRU00335"/>
    </source>
</evidence>
<dbReference type="Proteomes" id="UP000177515">
    <property type="component" value="Chromosome 2"/>
</dbReference>
<reference evidence="6 7" key="1">
    <citation type="submission" date="2016-10" db="EMBL/GenBank/DDBJ databases">
        <title>Complete genome sequences of three Cupriavidus strains isolated from various Malaysian environments.</title>
        <authorList>
            <person name="Abdullah A.A.-A."/>
            <person name="Shafie N.A.H."/>
            <person name="Lau N.S."/>
        </authorList>
    </citation>
    <scope>NUCLEOTIDE SEQUENCE [LARGE SCALE GENOMIC DNA]</scope>
    <source>
        <strain evidence="6 7">USMAA1020</strain>
    </source>
</reference>
<feature type="domain" description="HTH tetR-type" evidence="5">
    <location>
        <begin position="9"/>
        <end position="69"/>
    </location>
</feature>
<dbReference type="SUPFAM" id="SSF46689">
    <property type="entry name" value="Homeodomain-like"/>
    <property type="match status" value="1"/>
</dbReference>